<evidence type="ECO:0000313" key="1">
    <source>
        <dbReference type="EMBL" id="SES49082.1"/>
    </source>
</evidence>
<dbReference type="EMBL" id="FOFT01000017">
    <property type="protein sequence ID" value="SES49082.1"/>
    <property type="molecule type" value="Genomic_DNA"/>
</dbReference>
<protein>
    <submittedName>
        <fullName evidence="1">Uncharacterized protein</fullName>
    </submittedName>
</protein>
<organism evidence="1 2">
    <name type="scientific">Lentzea flaviverrucosa</name>
    <dbReference type="NCBI Taxonomy" id="200379"/>
    <lineage>
        <taxon>Bacteria</taxon>
        <taxon>Bacillati</taxon>
        <taxon>Actinomycetota</taxon>
        <taxon>Actinomycetes</taxon>
        <taxon>Pseudonocardiales</taxon>
        <taxon>Pseudonocardiaceae</taxon>
        <taxon>Lentzea</taxon>
    </lineage>
</organism>
<sequence length="283" mass="28840">MSPDAVRAPFFVAFSGTSTTTHLEFDVDLPQTLHDFTLNLLGDPDARSAFQLDPQGSLDAAGLGDVHPSDIQELLPLVLDFAPATAVGDFGSTISGLDLDQQLDLMSTLQNTVGQQIDDNSVLGSVSGLTAAVHGVTNGFDVLSDPSSALDVAGTTEITDVTKTVTDLEVTDTVGDISNGTDLLDTAHITDVVGDVTSTAHTGDLGVTDVLNGDITSTLGNVTGNDLSLDHVGNVTDVVSNVGNLGDVTGVGQIGDIGKIGDLSGELGDVNVGGVLNDLDLSL</sequence>
<proteinExistence type="predicted"/>
<evidence type="ECO:0000313" key="2">
    <source>
        <dbReference type="Proteomes" id="UP000199028"/>
    </source>
</evidence>
<keyword evidence="2" id="KW-1185">Reference proteome</keyword>
<name>A0A1H9XSE8_9PSEU</name>
<gene>
    <name evidence="1" type="ORF">SAMN05216195_11765</name>
</gene>
<accession>A0A1H9XSE8</accession>
<dbReference type="InterPro" id="IPR049709">
    <property type="entry name" value="IniB-like_N"/>
</dbReference>
<dbReference type="NCBIfam" id="NF038175">
    <property type="entry name" value="IniB_NTERM"/>
    <property type="match status" value="1"/>
</dbReference>
<reference evidence="2" key="1">
    <citation type="submission" date="2016-10" db="EMBL/GenBank/DDBJ databases">
        <authorList>
            <person name="Varghese N."/>
            <person name="Submissions S."/>
        </authorList>
    </citation>
    <scope>NUCLEOTIDE SEQUENCE [LARGE SCALE GENOMIC DNA]</scope>
    <source>
        <strain evidence="2">CGMCC 4.578</strain>
    </source>
</reference>
<dbReference type="AlphaFoldDB" id="A0A1H9XSE8"/>
<dbReference type="Proteomes" id="UP000199028">
    <property type="component" value="Unassembled WGS sequence"/>
</dbReference>